<sequence length="702" mass="78913">MLRVPTTPSPPSSSMASIIRAYALPVVLFAAAIFYQLFLIPNAFPPSHYDVLQIERYSSIDKVKEAYDKLESKWNSDVEVSDVHEFLKIRYAYELLTNPLWKRDYDLFGIDEQLHIIESANKRYAGKSISELDFPLLHTPSSESIDHSAKGITASDFQSIFPDAKPWLIQLYSSGSNRCAEFSKSWNKIASLLEPLANTGMVELGEKEVAIYFADKRSTGKPVFRNGIPSLFAIPPGCRTAKCFSRFDGELSIDAATNWFTTTVLALPQINYFTKESLVPNFFGKSSHHKVKVIFFSKSGERASPFLRQVAIDYWASASFAFVLWQEEESSYWLGAFGVESAPAIVFLKDPGVKPFVHHGSVNNSVFLTMMENNKEQELPQLRSVTSMELGCDPRGYSRAGYDTNIWYCAIAVGRSSMELNKMRETICRVQETLSKQSEPDASSENQSLAPVVDAFKRKRLTFAWLDGEKQKDYCQFYLGEGASDGTCGQRKGMNDIPRLLVIRYLRNSSAVDTRTQEMSKWKSLLVQDLIDESDQAGQFVAGYKGTDDVSEITQWLANIIKDGDSRDLPFFTLKTPKLVPDDTEPIWSKTAQKIPLKNIMRTILSAVGGLSVYLDDPRIGPSLLLAALVSLGTTWLRRGQQVQISQSKQPSQPPSSMAPSREEKKQRPTDRVRRRPNKNMPPSMTDSEPSDAYQMPFSDSD</sequence>
<feature type="compositionally biased region" description="Basic and acidic residues" evidence="1">
    <location>
        <begin position="661"/>
        <end position="672"/>
    </location>
</feature>
<dbReference type="OrthoDB" id="767702at2759"/>
<dbReference type="RefSeq" id="XP_004500008.1">
    <property type="nucleotide sequence ID" value="XM_004499951.3"/>
</dbReference>
<dbReference type="PANTHER" id="PTHR44303:SF2">
    <property type="entry name" value="DNAJ HOMOLOG SUBFAMILY C MEMBER 16"/>
    <property type="match status" value="1"/>
</dbReference>
<dbReference type="InterPro" id="IPR036869">
    <property type="entry name" value="J_dom_sf"/>
</dbReference>
<proteinExistence type="predicted"/>
<organism evidence="4 5">
    <name type="scientific">Cicer arietinum</name>
    <name type="common">Chickpea</name>
    <name type="synonym">Garbanzo</name>
    <dbReference type="NCBI Taxonomy" id="3827"/>
    <lineage>
        <taxon>Eukaryota</taxon>
        <taxon>Viridiplantae</taxon>
        <taxon>Streptophyta</taxon>
        <taxon>Embryophyta</taxon>
        <taxon>Tracheophyta</taxon>
        <taxon>Spermatophyta</taxon>
        <taxon>Magnoliopsida</taxon>
        <taxon>eudicotyledons</taxon>
        <taxon>Gunneridae</taxon>
        <taxon>Pentapetalae</taxon>
        <taxon>rosids</taxon>
        <taxon>fabids</taxon>
        <taxon>Fabales</taxon>
        <taxon>Fabaceae</taxon>
        <taxon>Papilionoideae</taxon>
        <taxon>50 kb inversion clade</taxon>
        <taxon>NPAAA clade</taxon>
        <taxon>Hologalegina</taxon>
        <taxon>IRL clade</taxon>
        <taxon>Cicereae</taxon>
        <taxon>Cicer</taxon>
    </lineage>
</organism>
<feature type="transmembrane region" description="Helical" evidence="2">
    <location>
        <begin position="21"/>
        <end position="40"/>
    </location>
</feature>
<dbReference type="InterPro" id="IPR052448">
    <property type="entry name" value="DnaJ_C16_autophagy_reg"/>
</dbReference>
<evidence type="ECO:0000256" key="2">
    <source>
        <dbReference type="SAM" id="Phobius"/>
    </source>
</evidence>
<dbReference type="CDD" id="cd06257">
    <property type="entry name" value="DnaJ"/>
    <property type="match status" value="1"/>
</dbReference>
<dbReference type="KEGG" id="cam:101511440"/>
<dbReference type="eggNOG" id="ENOG502QRHR">
    <property type="taxonomic scope" value="Eukaryota"/>
</dbReference>
<dbReference type="PaxDb" id="3827-XP_004500008.1"/>
<accession>A0A1S2Y620</accession>
<feature type="domain" description="J" evidence="3">
    <location>
        <begin position="47"/>
        <end position="109"/>
    </location>
</feature>
<keyword evidence="4" id="KW-1185">Reference proteome</keyword>
<feature type="region of interest" description="Disordered" evidence="1">
    <location>
        <begin position="643"/>
        <end position="702"/>
    </location>
</feature>
<evidence type="ECO:0000259" key="3">
    <source>
        <dbReference type="PROSITE" id="PS50076"/>
    </source>
</evidence>
<dbReference type="PROSITE" id="PS50076">
    <property type="entry name" value="DNAJ_2"/>
    <property type="match status" value="1"/>
</dbReference>
<dbReference type="STRING" id="3827.A0A1S2Y620"/>
<dbReference type="GeneID" id="101511440"/>
<evidence type="ECO:0000256" key="1">
    <source>
        <dbReference type="SAM" id="MobiDB-lite"/>
    </source>
</evidence>
<feature type="compositionally biased region" description="Low complexity" evidence="1">
    <location>
        <begin position="643"/>
        <end position="660"/>
    </location>
</feature>
<evidence type="ECO:0000313" key="4">
    <source>
        <dbReference type="Proteomes" id="UP000087171"/>
    </source>
</evidence>
<reference evidence="4" key="1">
    <citation type="journal article" date="2013" name="Nat. Biotechnol.">
        <title>Draft genome sequence of chickpea (Cicer arietinum) provides a resource for trait improvement.</title>
        <authorList>
            <person name="Varshney R.K."/>
            <person name="Song C."/>
            <person name="Saxena R.K."/>
            <person name="Azam S."/>
            <person name="Yu S."/>
            <person name="Sharpe A.G."/>
            <person name="Cannon S."/>
            <person name="Baek J."/>
            <person name="Rosen B.D."/>
            <person name="Tar'an B."/>
            <person name="Millan T."/>
            <person name="Zhang X."/>
            <person name="Ramsay L.D."/>
            <person name="Iwata A."/>
            <person name="Wang Y."/>
            <person name="Nelson W."/>
            <person name="Farmer A.D."/>
            <person name="Gaur P.M."/>
            <person name="Soderlund C."/>
            <person name="Penmetsa R.V."/>
            <person name="Xu C."/>
            <person name="Bharti A.K."/>
            <person name="He W."/>
            <person name="Winter P."/>
            <person name="Zhao S."/>
            <person name="Hane J.K."/>
            <person name="Carrasquilla-Garcia N."/>
            <person name="Condie J.A."/>
            <person name="Upadhyaya H.D."/>
            <person name="Luo M.C."/>
            <person name="Thudi M."/>
            <person name="Gowda C.L."/>
            <person name="Singh N.P."/>
            <person name="Lichtenzveig J."/>
            <person name="Gali K.K."/>
            <person name="Rubio J."/>
            <person name="Nadarajan N."/>
            <person name="Dolezel J."/>
            <person name="Bansal K.C."/>
            <person name="Xu X."/>
            <person name="Edwards D."/>
            <person name="Zhang G."/>
            <person name="Kahl G."/>
            <person name="Gil J."/>
            <person name="Singh K.B."/>
            <person name="Datta S.K."/>
            <person name="Jackson S.A."/>
            <person name="Wang J."/>
            <person name="Cook D.R."/>
        </authorList>
    </citation>
    <scope>NUCLEOTIDE SEQUENCE [LARGE SCALE GENOMIC DNA]</scope>
    <source>
        <strain evidence="4">cv. CDC Frontier</strain>
    </source>
</reference>
<evidence type="ECO:0000313" key="5">
    <source>
        <dbReference type="RefSeq" id="XP_004500008.1"/>
    </source>
</evidence>
<protein>
    <submittedName>
        <fullName evidence="5">Uncharacterized protein LOC101511440</fullName>
    </submittedName>
</protein>
<reference evidence="5" key="2">
    <citation type="submission" date="2025-08" db="UniProtKB">
        <authorList>
            <consortium name="RefSeq"/>
        </authorList>
    </citation>
    <scope>IDENTIFICATION</scope>
    <source>
        <tissue evidence="5">Etiolated seedlings</tissue>
    </source>
</reference>
<dbReference type="SUPFAM" id="SSF46565">
    <property type="entry name" value="Chaperone J-domain"/>
    <property type="match status" value="1"/>
</dbReference>
<dbReference type="Proteomes" id="UP000087171">
    <property type="component" value="Chromosome Ca5"/>
</dbReference>
<gene>
    <name evidence="5" type="primary">LOC101511440</name>
</gene>
<keyword evidence="2" id="KW-0472">Membrane</keyword>
<dbReference type="Pfam" id="PF00226">
    <property type="entry name" value="DnaJ"/>
    <property type="match status" value="1"/>
</dbReference>
<keyword evidence="2" id="KW-1133">Transmembrane helix</keyword>
<dbReference type="InterPro" id="IPR001623">
    <property type="entry name" value="DnaJ_domain"/>
</dbReference>
<dbReference type="PANTHER" id="PTHR44303">
    <property type="entry name" value="DNAJ HOMOLOG SUBFAMILY C MEMBER 16"/>
    <property type="match status" value="1"/>
</dbReference>
<keyword evidence="2" id="KW-0812">Transmembrane</keyword>
<name>A0A1S2Y620_CICAR</name>
<dbReference type="AlphaFoldDB" id="A0A1S2Y620"/>
<dbReference type="Gene3D" id="1.10.287.110">
    <property type="entry name" value="DnaJ domain"/>
    <property type="match status" value="1"/>
</dbReference>